<evidence type="ECO:0000313" key="3">
    <source>
        <dbReference type="Proteomes" id="UP000193642"/>
    </source>
</evidence>
<organism evidence="2 3">
    <name type="scientific">Rhizoclosmatium globosum</name>
    <dbReference type="NCBI Taxonomy" id="329046"/>
    <lineage>
        <taxon>Eukaryota</taxon>
        <taxon>Fungi</taxon>
        <taxon>Fungi incertae sedis</taxon>
        <taxon>Chytridiomycota</taxon>
        <taxon>Chytridiomycota incertae sedis</taxon>
        <taxon>Chytridiomycetes</taxon>
        <taxon>Chytridiales</taxon>
        <taxon>Chytriomycetaceae</taxon>
        <taxon>Rhizoclosmatium</taxon>
    </lineage>
</organism>
<keyword evidence="3" id="KW-1185">Reference proteome</keyword>
<comment type="caution">
    <text evidence="2">The sequence shown here is derived from an EMBL/GenBank/DDBJ whole genome shotgun (WGS) entry which is preliminary data.</text>
</comment>
<gene>
    <name evidence="2" type="ORF">BCR33DRAFT_662559</name>
</gene>
<sequence>ASIDYVHFHDRHLSQVNEMLSRQFWPGIDVTEHLSRPDLSVIALYQRVVVGCAFILPDGYISYIMVLPGWQRAGIARFMMHHLLQCVQSYGKDVTLHVSANNPAMMLYQSFGFKAEEFVVNFYDKYLPEGSRECRNALFLRRRR</sequence>
<dbReference type="OrthoDB" id="4080456at2759"/>
<dbReference type="Gene3D" id="3.40.630.30">
    <property type="match status" value="1"/>
</dbReference>
<feature type="domain" description="N-acetyltransferase" evidence="1">
    <location>
        <begin position="3"/>
        <end position="141"/>
    </location>
</feature>
<dbReference type="CDD" id="cd04301">
    <property type="entry name" value="NAT_SF"/>
    <property type="match status" value="1"/>
</dbReference>
<proteinExistence type="predicted"/>
<evidence type="ECO:0000259" key="1">
    <source>
        <dbReference type="PROSITE" id="PS51186"/>
    </source>
</evidence>
<dbReference type="AlphaFoldDB" id="A0A1Y2BW85"/>
<dbReference type="PROSITE" id="PS51186">
    <property type="entry name" value="GNAT"/>
    <property type="match status" value="1"/>
</dbReference>
<dbReference type="InterPro" id="IPR000182">
    <property type="entry name" value="GNAT_dom"/>
</dbReference>
<dbReference type="Pfam" id="PF13673">
    <property type="entry name" value="Acetyltransf_10"/>
    <property type="match status" value="1"/>
</dbReference>
<dbReference type="Proteomes" id="UP000193642">
    <property type="component" value="Unassembled WGS sequence"/>
</dbReference>
<dbReference type="EMBL" id="MCGO01000041">
    <property type="protein sequence ID" value="ORY39019.1"/>
    <property type="molecule type" value="Genomic_DNA"/>
</dbReference>
<dbReference type="GO" id="GO:0016747">
    <property type="term" value="F:acyltransferase activity, transferring groups other than amino-acyl groups"/>
    <property type="evidence" value="ECO:0007669"/>
    <property type="project" value="InterPro"/>
</dbReference>
<dbReference type="SUPFAM" id="SSF55729">
    <property type="entry name" value="Acyl-CoA N-acyltransferases (Nat)"/>
    <property type="match status" value="1"/>
</dbReference>
<dbReference type="InterPro" id="IPR016181">
    <property type="entry name" value="Acyl_CoA_acyltransferase"/>
</dbReference>
<protein>
    <recommendedName>
        <fullName evidence="1">N-acetyltransferase domain-containing protein</fullName>
    </recommendedName>
</protein>
<feature type="non-terminal residue" evidence="2">
    <location>
        <position position="1"/>
    </location>
</feature>
<reference evidence="2 3" key="1">
    <citation type="submission" date="2016-07" db="EMBL/GenBank/DDBJ databases">
        <title>Pervasive Adenine N6-methylation of Active Genes in Fungi.</title>
        <authorList>
            <consortium name="DOE Joint Genome Institute"/>
            <person name="Mondo S.J."/>
            <person name="Dannebaum R.O."/>
            <person name="Kuo R.C."/>
            <person name="Labutti K."/>
            <person name="Haridas S."/>
            <person name="Kuo A."/>
            <person name="Salamov A."/>
            <person name="Ahrendt S.R."/>
            <person name="Lipzen A."/>
            <person name="Sullivan W."/>
            <person name="Andreopoulos W.B."/>
            <person name="Clum A."/>
            <person name="Lindquist E."/>
            <person name="Daum C."/>
            <person name="Ramamoorthy G.K."/>
            <person name="Gryganskyi A."/>
            <person name="Culley D."/>
            <person name="Magnuson J.K."/>
            <person name="James T.Y."/>
            <person name="O'Malley M.A."/>
            <person name="Stajich J.E."/>
            <person name="Spatafora J.W."/>
            <person name="Visel A."/>
            <person name="Grigoriev I.V."/>
        </authorList>
    </citation>
    <scope>NUCLEOTIDE SEQUENCE [LARGE SCALE GENOMIC DNA]</scope>
    <source>
        <strain evidence="2 3">JEL800</strain>
    </source>
</reference>
<name>A0A1Y2BW85_9FUNG</name>
<accession>A0A1Y2BW85</accession>
<evidence type="ECO:0000313" key="2">
    <source>
        <dbReference type="EMBL" id="ORY39019.1"/>
    </source>
</evidence>
<dbReference type="STRING" id="329046.A0A1Y2BW85"/>